<dbReference type="PANTHER" id="PTHR23402">
    <property type="entry name" value="PROTEASE FAMILY C15 PYROGLUTAMYL-PEPTIDASE I-RELATED"/>
    <property type="match status" value="1"/>
</dbReference>
<feature type="active site" evidence="9 11">
    <location>
        <position position="141"/>
    </location>
</feature>
<dbReference type="AlphaFoldDB" id="A0A2Z2MBY8"/>
<dbReference type="RefSeq" id="WP_088857342.1">
    <property type="nucleotide sequence ID" value="NZ_CP014862.1"/>
</dbReference>
<dbReference type="PROSITE" id="PS01333">
    <property type="entry name" value="PYRASE_GLU"/>
    <property type="match status" value="1"/>
</dbReference>
<comment type="function">
    <text evidence="2 9">Removes 5-oxoproline from various penultimate amino acid residues except L-proline.</text>
</comment>
<dbReference type="EMBL" id="CP014862">
    <property type="protein sequence ID" value="ASJ02075.1"/>
    <property type="molecule type" value="Genomic_DNA"/>
</dbReference>
<name>A0A2Z2MBY8_THEPR</name>
<dbReference type="PANTHER" id="PTHR23402:SF1">
    <property type="entry name" value="PYROGLUTAMYL-PEPTIDASE I"/>
    <property type="match status" value="1"/>
</dbReference>
<comment type="similarity">
    <text evidence="4 9">Belongs to the peptidase C15 family.</text>
</comment>
<dbReference type="InterPro" id="IPR016125">
    <property type="entry name" value="Peptidase_C15-like"/>
</dbReference>
<dbReference type="GO" id="GO:0016920">
    <property type="term" value="F:pyroglutamyl-peptidase activity"/>
    <property type="evidence" value="ECO:0007669"/>
    <property type="project" value="UniProtKB-UniRule"/>
</dbReference>
<proteinExistence type="inferred from homology"/>
<dbReference type="OrthoDB" id="39672at2157"/>
<reference evidence="12 13" key="1">
    <citation type="submission" date="2016-03" db="EMBL/GenBank/DDBJ databases">
        <title>Complete genome sequence of Thermococcus profundus strain DT5432.</title>
        <authorList>
            <person name="Oger P.M."/>
        </authorList>
    </citation>
    <scope>NUCLEOTIDE SEQUENCE [LARGE SCALE GENOMIC DNA]</scope>
    <source>
        <strain evidence="12 13">DT 5432</strain>
    </source>
</reference>
<accession>A0A2Z2MBY8</accession>
<gene>
    <name evidence="9" type="primary">pcp</name>
    <name evidence="12" type="ORF">A3L09_01735</name>
</gene>
<dbReference type="CDD" id="cd00501">
    <property type="entry name" value="Peptidase_C15"/>
    <property type="match status" value="1"/>
</dbReference>
<evidence type="ECO:0000256" key="2">
    <source>
        <dbReference type="ARBA" id="ARBA00002280"/>
    </source>
</evidence>
<dbReference type="Proteomes" id="UP000250179">
    <property type="component" value="Chromosome"/>
</dbReference>
<evidence type="ECO:0000256" key="6">
    <source>
        <dbReference type="ARBA" id="ARBA00022670"/>
    </source>
</evidence>
<dbReference type="PRINTS" id="PR00706">
    <property type="entry name" value="PYROGLUPTASE"/>
</dbReference>
<evidence type="ECO:0000313" key="12">
    <source>
        <dbReference type="EMBL" id="ASJ02075.1"/>
    </source>
</evidence>
<dbReference type="GeneID" id="33319091"/>
<evidence type="ECO:0000256" key="9">
    <source>
        <dbReference type="HAMAP-Rule" id="MF_00417"/>
    </source>
</evidence>
<dbReference type="EC" id="3.4.19.3" evidence="9"/>
<dbReference type="Gene3D" id="3.40.630.20">
    <property type="entry name" value="Peptidase C15, pyroglutamyl peptidase I-like"/>
    <property type="match status" value="1"/>
</dbReference>
<keyword evidence="13" id="KW-1185">Reference proteome</keyword>
<protein>
    <recommendedName>
        <fullName evidence="9">Pyrrolidone-carboxylate peptidase</fullName>
        <ecNumber evidence="9">3.4.19.3</ecNumber>
    </recommendedName>
    <alternativeName>
        <fullName evidence="9">5-oxoprolyl-peptidase</fullName>
    </alternativeName>
    <alternativeName>
        <fullName evidence="9">Pyroglutamyl-peptidase I</fullName>
        <shortName evidence="9">PGP-I</shortName>
        <shortName evidence="9">Pyrase</shortName>
    </alternativeName>
</protein>
<dbReference type="InterPro" id="IPR029762">
    <property type="entry name" value="PGP-I_bact-type"/>
</dbReference>
<comment type="subunit">
    <text evidence="9">Homotetramer.</text>
</comment>
<keyword evidence="7 9" id="KW-0378">Hydrolase</keyword>
<evidence type="ECO:0000313" key="13">
    <source>
        <dbReference type="Proteomes" id="UP000250179"/>
    </source>
</evidence>
<evidence type="ECO:0000256" key="11">
    <source>
        <dbReference type="PROSITE-ProRule" id="PRU10077"/>
    </source>
</evidence>
<dbReference type="PROSITE" id="PS01334">
    <property type="entry name" value="PYRASE_CYS"/>
    <property type="match status" value="1"/>
</dbReference>
<dbReference type="NCBIfam" id="NF009676">
    <property type="entry name" value="PRK13197.1"/>
    <property type="match status" value="1"/>
</dbReference>
<dbReference type="GO" id="GO:0005829">
    <property type="term" value="C:cytosol"/>
    <property type="evidence" value="ECO:0007669"/>
    <property type="project" value="InterPro"/>
</dbReference>
<dbReference type="Pfam" id="PF01470">
    <property type="entry name" value="Peptidase_C15"/>
    <property type="match status" value="1"/>
</dbReference>
<dbReference type="HAMAP" id="MF_00417">
    <property type="entry name" value="Pyrrolid_peptidase"/>
    <property type="match status" value="1"/>
</dbReference>
<evidence type="ECO:0000256" key="3">
    <source>
        <dbReference type="ARBA" id="ARBA00004496"/>
    </source>
</evidence>
<organism evidence="12 13">
    <name type="scientific">Thermococcus profundus</name>
    <dbReference type="NCBI Taxonomy" id="49899"/>
    <lineage>
        <taxon>Archaea</taxon>
        <taxon>Methanobacteriati</taxon>
        <taxon>Methanobacteriota</taxon>
        <taxon>Thermococci</taxon>
        <taxon>Thermococcales</taxon>
        <taxon>Thermococcaceae</taxon>
        <taxon>Thermococcus</taxon>
    </lineage>
</organism>
<comment type="subcellular location">
    <subcellularLocation>
        <location evidence="3 9">Cytoplasm</location>
    </subcellularLocation>
</comment>
<keyword evidence="6 9" id="KW-0645">Protease</keyword>
<evidence type="ECO:0000256" key="8">
    <source>
        <dbReference type="ARBA" id="ARBA00022807"/>
    </source>
</evidence>
<feature type="active site" evidence="9 10">
    <location>
        <position position="78"/>
    </location>
</feature>
<evidence type="ECO:0000256" key="5">
    <source>
        <dbReference type="ARBA" id="ARBA00022490"/>
    </source>
</evidence>
<dbReference type="GO" id="GO:0006508">
    <property type="term" value="P:proteolysis"/>
    <property type="evidence" value="ECO:0007669"/>
    <property type="project" value="UniProtKB-KW"/>
</dbReference>
<feature type="active site" evidence="9">
    <location>
        <position position="165"/>
    </location>
</feature>
<sequence length="201" mass="21920">MKVLVTGFEPFGGEKINPSWEAVKSLPDEIEGAEVLKHRLPVTFRGVREILPRLIVETRPDVVILTGQAGGRPNITVERVAINVMDSTMPDNEGYKPEDEPVFEGAPAAYFSTLPIKAIVNALREARIPAAVSNTAGTYVCNTAMFTALHTIAVAGMETRAGFVHVPFSHEQALDKPRPSMSMETIEKAVEIAVRASIRVR</sequence>
<dbReference type="InterPro" id="IPR036440">
    <property type="entry name" value="Peptidase_C15-like_sf"/>
</dbReference>
<evidence type="ECO:0000256" key="7">
    <source>
        <dbReference type="ARBA" id="ARBA00022801"/>
    </source>
</evidence>
<dbReference type="InterPro" id="IPR033693">
    <property type="entry name" value="PGPEP1_Glu_AS"/>
</dbReference>
<dbReference type="KEGG" id="tprf:A3L09_01735"/>
<evidence type="ECO:0000256" key="10">
    <source>
        <dbReference type="PROSITE-ProRule" id="PRU10076"/>
    </source>
</evidence>
<dbReference type="SUPFAM" id="SSF53182">
    <property type="entry name" value="Pyrrolidone carboxyl peptidase (pyroglutamate aminopeptidase)"/>
    <property type="match status" value="1"/>
</dbReference>
<dbReference type="InterPro" id="IPR000816">
    <property type="entry name" value="Peptidase_C15"/>
</dbReference>
<evidence type="ECO:0000256" key="4">
    <source>
        <dbReference type="ARBA" id="ARBA00006641"/>
    </source>
</evidence>
<dbReference type="FunFam" id="3.40.630.20:FF:000001">
    <property type="entry name" value="Pyrrolidone-carboxylate peptidase"/>
    <property type="match status" value="1"/>
</dbReference>
<dbReference type="NCBIfam" id="TIGR00504">
    <property type="entry name" value="pyro_pdase"/>
    <property type="match status" value="1"/>
</dbReference>
<dbReference type="InterPro" id="IPR033694">
    <property type="entry name" value="PGPEP1_Cys_AS"/>
</dbReference>
<dbReference type="PIRSF" id="PIRSF015592">
    <property type="entry name" value="Prld-crbxl_pptds"/>
    <property type="match status" value="1"/>
</dbReference>
<keyword evidence="5 9" id="KW-0963">Cytoplasm</keyword>
<keyword evidence="8 9" id="KW-0788">Thiol protease</keyword>
<comment type="catalytic activity">
    <reaction evidence="1 9 10">
        <text>Release of an N-terminal pyroglutamyl group from a polypeptide, the second amino acid generally not being Pro.</text>
        <dbReference type="EC" id="3.4.19.3"/>
    </reaction>
</comment>
<evidence type="ECO:0000256" key="1">
    <source>
        <dbReference type="ARBA" id="ARBA00001770"/>
    </source>
</evidence>